<dbReference type="PANTHER" id="PTHR24381">
    <property type="entry name" value="ZINC FINGER PROTEIN"/>
    <property type="match status" value="1"/>
</dbReference>
<dbReference type="SUPFAM" id="SSF57667">
    <property type="entry name" value="beta-beta-alpha zinc fingers"/>
    <property type="match status" value="2"/>
</dbReference>
<evidence type="ECO:0000256" key="8">
    <source>
        <dbReference type="ARBA" id="ARBA00023242"/>
    </source>
</evidence>
<accession>A0AAV7N6G5</accession>
<keyword evidence="6" id="KW-0805">Transcription regulation</keyword>
<feature type="region of interest" description="Disordered" evidence="10">
    <location>
        <begin position="357"/>
        <end position="379"/>
    </location>
</feature>
<evidence type="ECO:0000256" key="2">
    <source>
        <dbReference type="ARBA" id="ARBA00022723"/>
    </source>
</evidence>
<name>A0AAV7N6G5_PLEWA</name>
<dbReference type="Gene3D" id="3.30.160.60">
    <property type="entry name" value="Classic Zinc Finger"/>
    <property type="match status" value="3"/>
</dbReference>
<evidence type="ECO:0000256" key="6">
    <source>
        <dbReference type="ARBA" id="ARBA00023015"/>
    </source>
</evidence>
<evidence type="ECO:0000256" key="4">
    <source>
        <dbReference type="ARBA" id="ARBA00022771"/>
    </source>
</evidence>
<dbReference type="GO" id="GO:0000981">
    <property type="term" value="F:DNA-binding transcription factor activity, RNA polymerase II-specific"/>
    <property type="evidence" value="ECO:0007669"/>
    <property type="project" value="TreeGrafter"/>
</dbReference>
<evidence type="ECO:0000256" key="5">
    <source>
        <dbReference type="ARBA" id="ARBA00022833"/>
    </source>
</evidence>
<dbReference type="EMBL" id="JANPWB010000013">
    <property type="protein sequence ID" value="KAJ1111651.1"/>
    <property type="molecule type" value="Genomic_DNA"/>
</dbReference>
<dbReference type="GO" id="GO:0005634">
    <property type="term" value="C:nucleus"/>
    <property type="evidence" value="ECO:0007669"/>
    <property type="project" value="UniProtKB-SubCell"/>
</dbReference>
<dbReference type="PANTHER" id="PTHR24381:SF393">
    <property type="entry name" value="CHROMATIN-LINKED ADAPTOR FOR MSL PROTEINS, ISOFORM B"/>
    <property type="match status" value="1"/>
</dbReference>
<dbReference type="InterPro" id="IPR013087">
    <property type="entry name" value="Znf_C2H2_type"/>
</dbReference>
<dbReference type="Pfam" id="PF01352">
    <property type="entry name" value="KRAB"/>
    <property type="match status" value="1"/>
</dbReference>
<dbReference type="SMART" id="SM00355">
    <property type="entry name" value="ZnF_C2H2"/>
    <property type="match status" value="3"/>
</dbReference>
<dbReference type="AlphaFoldDB" id="A0AAV7N6G5"/>
<protein>
    <submittedName>
        <fullName evidence="13">Uncharacterized protein</fullName>
    </submittedName>
</protein>
<keyword evidence="5" id="KW-0862">Zinc</keyword>
<dbReference type="SUPFAM" id="SSF109640">
    <property type="entry name" value="KRAB domain (Kruppel-associated box)"/>
    <property type="match status" value="1"/>
</dbReference>
<keyword evidence="4 9" id="KW-0863">Zinc-finger</keyword>
<evidence type="ECO:0000256" key="7">
    <source>
        <dbReference type="ARBA" id="ARBA00023163"/>
    </source>
</evidence>
<proteinExistence type="predicted"/>
<dbReference type="FunFam" id="3.30.160.60:FF:000495">
    <property type="entry name" value="zinc finger protein 668"/>
    <property type="match status" value="1"/>
</dbReference>
<comment type="subcellular location">
    <subcellularLocation>
        <location evidence="1">Nucleus</location>
    </subcellularLocation>
</comment>
<evidence type="ECO:0000259" key="11">
    <source>
        <dbReference type="PROSITE" id="PS50157"/>
    </source>
</evidence>
<evidence type="ECO:0000256" key="9">
    <source>
        <dbReference type="PROSITE-ProRule" id="PRU00042"/>
    </source>
</evidence>
<dbReference type="InterPro" id="IPR036051">
    <property type="entry name" value="KRAB_dom_sf"/>
</dbReference>
<feature type="compositionally biased region" description="Basic and acidic residues" evidence="10">
    <location>
        <begin position="364"/>
        <end position="379"/>
    </location>
</feature>
<evidence type="ECO:0000256" key="10">
    <source>
        <dbReference type="SAM" id="MobiDB-lite"/>
    </source>
</evidence>
<sequence>MSRQEPRAAQVTFPDASAYFPEEEWKLLQDWQKELYRNVMKEIHQALISLGPLIATTVISLRAKEKEELFTTDNMVPERRHSINTSPEEAAPIFIDHLGEEVGESSVDPGSGHEIVSFCIKDEKETYLIDHQEFKRVESSPGTTVTGGTKRPKRVSDFIRSTSLKPSRKLPLGKTNIKVLQSFQRGANPRSQPQSDVNWEPHEAKPLKLEDGFSNSELFTVYQGRPKLGTPQKYERGHKNSQILQDLPSTEQSQASPSTTERQKSCILRGDLMRRMGAHSGVRPYACTDCEKVFFHKANLIKHYRTHTGEKPCACPFCHKRFSRKDNLTRHIRMHTGEKPYSCTECGKSFTWKDSFNQHKRKHTGEDPLSRKDLDKQEK</sequence>
<evidence type="ECO:0000256" key="1">
    <source>
        <dbReference type="ARBA" id="ARBA00004123"/>
    </source>
</evidence>
<dbReference type="PROSITE" id="PS50805">
    <property type="entry name" value="KRAB"/>
    <property type="match status" value="1"/>
</dbReference>
<gene>
    <name evidence="13" type="ORF">NDU88_008968</name>
</gene>
<reference evidence="13" key="1">
    <citation type="journal article" date="2022" name="bioRxiv">
        <title>Sequencing and chromosome-scale assembly of the giantPleurodeles waltlgenome.</title>
        <authorList>
            <person name="Brown T."/>
            <person name="Elewa A."/>
            <person name="Iarovenko S."/>
            <person name="Subramanian E."/>
            <person name="Araus A.J."/>
            <person name="Petzold A."/>
            <person name="Susuki M."/>
            <person name="Suzuki K.-i.T."/>
            <person name="Hayashi T."/>
            <person name="Toyoda A."/>
            <person name="Oliveira C."/>
            <person name="Osipova E."/>
            <person name="Leigh N.D."/>
            <person name="Simon A."/>
            <person name="Yun M.H."/>
        </authorList>
    </citation>
    <scope>NUCLEOTIDE SEQUENCE</scope>
    <source>
        <strain evidence="13">20211129_DDA</strain>
        <tissue evidence="13">Liver</tissue>
    </source>
</reference>
<dbReference type="Pfam" id="PF00096">
    <property type="entry name" value="zf-C2H2"/>
    <property type="match status" value="1"/>
</dbReference>
<dbReference type="InterPro" id="IPR036236">
    <property type="entry name" value="Znf_C2H2_sf"/>
</dbReference>
<evidence type="ECO:0000313" key="14">
    <source>
        <dbReference type="Proteomes" id="UP001066276"/>
    </source>
</evidence>
<feature type="compositionally biased region" description="Polar residues" evidence="10">
    <location>
        <begin position="240"/>
        <end position="260"/>
    </location>
</feature>
<evidence type="ECO:0000256" key="3">
    <source>
        <dbReference type="ARBA" id="ARBA00022737"/>
    </source>
</evidence>
<keyword evidence="8" id="KW-0539">Nucleus</keyword>
<dbReference type="SMART" id="SM00349">
    <property type="entry name" value="KRAB"/>
    <property type="match status" value="1"/>
</dbReference>
<feature type="domain" description="C2H2-type" evidence="11">
    <location>
        <begin position="341"/>
        <end position="368"/>
    </location>
</feature>
<dbReference type="FunFam" id="3.30.160.60:FF:002343">
    <property type="entry name" value="Zinc finger protein 33A"/>
    <property type="match status" value="2"/>
</dbReference>
<dbReference type="GO" id="GO:0000977">
    <property type="term" value="F:RNA polymerase II transcription regulatory region sequence-specific DNA binding"/>
    <property type="evidence" value="ECO:0007669"/>
    <property type="project" value="TreeGrafter"/>
</dbReference>
<feature type="region of interest" description="Disordered" evidence="10">
    <location>
        <begin position="240"/>
        <end position="264"/>
    </location>
</feature>
<dbReference type="PROSITE" id="PS50157">
    <property type="entry name" value="ZINC_FINGER_C2H2_2"/>
    <property type="match status" value="3"/>
</dbReference>
<keyword evidence="14" id="KW-1185">Reference proteome</keyword>
<dbReference type="CDD" id="cd07765">
    <property type="entry name" value="KRAB_A-box"/>
    <property type="match status" value="1"/>
</dbReference>
<comment type="caution">
    <text evidence="13">The sequence shown here is derived from an EMBL/GenBank/DDBJ whole genome shotgun (WGS) entry which is preliminary data.</text>
</comment>
<organism evidence="13 14">
    <name type="scientific">Pleurodeles waltl</name>
    <name type="common">Iberian ribbed newt</name>
    <dbReference type="NCBI Taxonomy" id="8319"/>
    <lineage>
        <taxon>Eukaryota</taxon>
        <taxon>Metazoa</taxon>
        <taxon>Chordata</taxon>
        <taxon>Craniata</taxon>
        <taxon>Vertebrata</taxon>
        <taxon>Euteleostomi</taxon>
        <taxon>Amphibia</taxon>
        <taxon>Batrachia</taxon>
        <taxon>Caudata</taxon>
        <taxon>Salamandroidea</taxon>
        <taxon>Salamandridae</taxon>
        <taxon>Pleurodelinae</taxon>
        <taxon>Pleurodeles</taxon>
    </lineage>
</organism>
<keyword evidence="3" id="KW-0677">Repeat</keyword>
<feature type="domain" description="C2H2-type" evidence="11">
    <location>
        <begin position="285"/>
        <end position="312"/>
    </location>
</feature>
<dbReference type="Proteomes" id="UP001066276">
    <property type="component" value="Chromosome 9"/>
</dbReference>
<dbReference type="Gene3D" id="6.10.140.140">
    <property type="match status" value="1"/>
</dbReference>
<dbReference type="GO" id="GO:0008270">
    <property type="term" value="F:zinc ion binding"/>
    <property type="evidence" value="ECO:0007669"/>
    <property type="project" value="UniProtKB-KW"/>
</dbReference>
<feature type="domain" description="KRAB" evidence="12">
    <location>
        <begin position="11"/>
        <end position="82"/>
    </location>
</feature>
<keyword evidence="2" id="KW-0479">Metal-binding</keyword>
<evidence type="ECO:0000313" key="13">
    <source>
        <dbReference type="EMBL" id="KAJ1111651.1"/>
    </source>
</evidence>
<dbReference type="PROSITE" id="PS00028">
    <property type="entry name" value="ZINC_FINGER_C2H2_1"/>
    <property type="match status" value="3"/>
</dbReference>
<dbReference type="InterPro" id="IPR001909">
    <property type="entry name" value="KRAB"/>
</dbReference>
<dbReference type="Pfam" id="PF13465">
    <property type="entry name" value="zf-H2C2_2"/>
    <property type="match status" value="1"/>
</dbReference>
<feature type="region of interest" description="Disordered" evidence="10">
    <location>
        <begin position="138"/>
        <end position="157"/>
    </location>
</feature>
<keyword evidence="7" id="KW-0804">Transcription</keyword>
<evidence type="ECO:0000259" key="12">
    <source>
        <dbReference type="PROSITE" id="PS50805"/>
    </source>
</evidence>
<feature type="domain" description="C2H2-type" evidence="11">
    <location>
        <begin position="313"/>
        <end position="340"/>
    </location>
</feature>